<protein>
    <submittedName>
        <fullName evidence="1">Uncharacterized protein</fullName>
    </submittedName>
</protein>
<gene>
    <name evidence="1" type="ORF">DERP_000321</name>
</gene>
<comment type="caution">
    <text evidence="1">The sequence shown here is derived from an EMBL/GenBank/DDBJ whole genome shotgun (WGS) entry which is preliminary data.</text>
</comment>
<name>A0ABQ8J014_DERPT</name>
<dbReference type="EMBL" id="NJHN03000095">
    <property type="protein sequence ID" value="KAH9415827.1"/>
    <property type="molecule type" value="Genomic_DNA"/>
</dbReference>
<reference evidence="1 2" key="1">
    <citation type="journal article" date="2018" name="J. Allergy Clin. Immunol.">
        <title>High-quality assembly of Dermatophagoides pteronyssinus genome and transcriptome reveals a wide range of novel allergens.</title>
        <authorList>
            <person name="Liu X.Y."/>
            <person name="Yang K.Y."/>
            <person name="Wang M.Q."/>
            <person name="Kwok J.S."/>
            <person name="Zeng X."/>
            <person name="Yang Z."/>
            <person name="Xiao X.J."/>
            <person name="Lau C.P."/>
            <person name="Li Y."/>
            <person name="Huang Z.M."/>
            <person name="Ba J.G."/>
            <person name="Yim A.K."/>
            <person name="Ouyang C.Y."/>
            <person name="Ngai S.M."/>
            <person name="Chan T.F."/>
            <person name="Leung E.L."/>
            <person name="Liu L."/>
            <person name="Liu Z.G."/>
            <person name="Tsui S.K."/>
        </authorList>
    </citation>
    <scope>NUCLEOTIDE SEQUENCE [LARGE SCALE GENOMIC DNA]</scope>
    <source>
        <strain evidence="1">Derp</strain>
    </source>
</reference>
<evidence type="ECO:0000313" key="1">
    <source>
        <dbReference type="EMBL" id="KAH9415827.1"/>
    </source>
</evidence>
<evidence type="ECO:0000313" key="2">
    <source>
        <dbReference type="Proteomes" id="UP000887458"/>
    </source>
</evidence>
<proteinExistence type="predicted"/>
<organism evidence="1 2">
    <name type="scientific">Dermatophagoides pteronyssinus</name>
    <name type="common">European house dust mite</name>
    <dbReference type="NCBI Taxonomy" id="6956"/>
    <lineage>
        <taxon>Eukaryota</taxon>
        <taxon>Metazoa</taxon>
        <taxon>Ecdysozoa</taxon>
        <taxon>Arthropoda</taxon>
        <taxon>Chelicerata</taxon>
        <taxon>Arachnida</taxon>
        <taxon>Acari</taxon>
        <taxon>Acariformes</taxon>
        <taxon>Sarcoptiformes</taxon>
        <taxon>Astigmata</taxon>
        <taxon>Psoroptidia</taxon>
        <taxon>Analgoidea</taxon>
        <taxon>Pyroglyphidae</taxon>
        <taxon>Dermatophagoidinae</taxon>
        <taxon>Dermatophagoides</taxon>
    </lineage>
</organism>
<dbReference type="Proteomes" id="UP000887458">
    <property type="component" value="Unassembled WGS sequence"/>
</dbReference>
<accession>A0ABQ8J014</accession>
<sequence length="65" mass="7445">MRKRFSKDPTAIRRKFTTSRLAGPYKPGNMTHVHNTQALTLHQAIQAKAFLCSCIPYSCFPQYQS</sequence>
<keyword evidence="2" id="KW-1185">Reference proteome</keyword>
<reference evidence="1 2" key="2">
    <citation type="journal article" date="2022" name="Mol. Biol. Evol.">
        <title>Comparative Genomics Reveals Insights into the Divergent Evolution of Astigmatic Mites and Household Pest Adaptations.</title>
        <authorList>
            <person name="Xiong Q."/>
            <person name="Wan A.T."/>
            <person name="Liu X."/>
            <person name="Fung C.S."/>
            <person name="Xiao X."/>
            <person name="Malainual N."/>
            <person name="Hou J."/>
            <person name="Wang L."/>
            <person name="Wang M."/>
            <person name="Yang K.Y."/>
            <person name="Cui Y."/>
            <person name="Leung E.L."/>
            <person name="Nong W."/>
            <person name="Shin S.K."/>
            <person name="Au S.W."/>
            <person name="Jeong K.Y."/>
            <person name="Chew F.T."/>
            <person name="Hui J.H."/>
            <person name="Leung T.F."/>
            <person name="Tungtrongchitr A."/>
            <person name="Zhong N."/>
            <person name="Liu Z."/>
            <person name="Tsui S.K."/>
        </authorList>
    </citation>
    <scope>NUCLEOTIDE SEQUENCE [LARGE SCALE GENOMIC DNA]</scope>
    <source>
        <strain evidence="1">Derp</strain>
    </source>
</reference>